<dbReference type="Pfam" id="PF13469">
    <property type="entry name" value="Sulfotransfer_3"/>
    <property type="match status" value="1"/>
</dbReference>
<dbReference type="SUPFAM" id="SSF52540">
    <property type="entry name" value="P-loop containing nucleoside triphosphate hydrolases"/>
    <property type="match status" value="1"/>
</dbReference>
<dbReference type="GO" id="GO:0005794">
    <property type="term" value="C:Golgi apparatus"/>
    <property type="evidence" value="ECO:0007669"/>
    <property type="project" value="TreeGrafter"/>
</dbReference>
<evidence type="ECO:0000313" key="8">
    <source>
        <dbReference type="Proteomes" id="UP001163046"/>
    </source>
</evidence>
<reference evidence="7" key="1">
    <citation type="submission" date="2023-01" db="EMBL/GenBank/DDBJ databases">
        <title>Genome assembly of the deep-sea coral Lophelia pertusa.</title>
        <authorList>
            <person name="Herrera S."/>
            <person name="Cordes E."/>
        </authorList>
    </citation>
    <scope>NUCLEOTIDE SEQUENCE</scope>
    <source>
        <strain evidence="7">USNM1676648</strain>
        <tissue evidence="7">Polyp</tissue>
    </source>
</reference>
<organism evidence="7 8">
    <name type="scientific">Desmophyllum pertusum</name>
    <dbReference type="NCBI Taxonomy" id="174260"/>
    <lineage>
        <taxon>Eukaryota</taxon>
        <taxon>Metazoa</taxon>
        <taxon>Cnidaria</taxon>
        <taxon>Anthozoa</taxon>
        <taxon>Hexacorallia</taxon>
        <taxon>Scleractinia</taxon>
        <taxon>Caryophylliina</taxon>
        <taxon>Caryophylliidae</taxon>
        <taxon>Desmophyllum</taxon>
    </lineage>
</organism>
<dbReference type="GO" id="GO:0008476">
    <property type="term" value="F:protein-tyrosine sulfotransferase activity"/>
    <property type="evidence" value="ECO:0007669"/>
    <property type="project" value="UniProtKB-EC"/>
</dbReference>
<sequence>MWPRSLSRFRRFFMGVIVGCAVAVFLVMITWTNEDYFVKTQPVNDNIDVVSPAVLDKHEAGKQDTGESNSQSDLYEAYGHVHTIVFFIGYPRSRHSLLGSLLDAHSHMAVSDETMAFPRWQGHLEKWRNGSIYAFYDTLFGASQEAIKKGRRSRVFKGSVVNKTSAYGYFVPNQWQGSYDQYIEVIGDKSGAFTARAMRQRNAIDAVRLLEQASGAKVKFIHVVRNPFDNIATMTLEETGIKKRDGTHEIKQVSAPETVDASISRYFGWAEGCNKARESLPGSVLDIPSIEIVKNPAETLRKICKFLDITCTEQYLQDCAATVDPIPSVTRDFIVWTAEQKNRVYEQMRQFSFFNGYSYDQ</sequence>
<evidence type="ECO:0000256" key="4">
    <source>
        <dbReference type="ARBA" id="ARBA00048460"/>
    </source>
</evidence>
<name>A0A9W9YDT9_9CNID</name>
<evidence type="ECO:0000256" key="5">
    <source>
        <dbReference type="RuleBase" id="RU365018"/>
    </source>
</evidence>
<keyword evidence="6" id="KW-0472">Membrane</keyword>
<gene>
    <name evidence="7" type="ORF">OS493_013356</name>
</gene>
<dbReference type="OrthoDB" id="6020239at2759"/>
<evidence type="ECO:0000256" key="2">
    <source>
        <dbReference type="ARBA" id="ARBA00013262"/>
    </source>
</evidence>
<evidence type="ECO:0000313" key="7">
    <source>
        <dbReference type="EMBL" id="KAJ7335990.1"/>
    </source>
</evidence>
<keyword evidence="6" id="KW-0812">Transmembrane</keyword>
<dbReference type="AlphaFoldDB" id="A0A9W9YDT9"/>
<dbReference type="Gene3D" id="3.40.50.300">
    <property type="entry name" value="P-loop containing nucleotide triphosphate hydrolases"/>
    <property type="match status" value="1"/>
</dbReference>
<comment type="caution">
    <text evidence="7">The sequence shown here is derived from an EMBL/GenBank/DDBJ whole genome shotgun (WGS) entry which is preliminary data.</text>
</comment>
<dbReference type="InterPro" id="IPR027417">
    <property type="entry name" value="P-loop_NTPase"/>
</dbReference>
<dbReference type="InterPro" id="IPR026634">
    <property type="entry name" value="TPST-like"/>
</dbReference>
<accession>A0A9W9YDT9</accession>
<keyword evidence="8" id="KW-1185">Reference proteome</keyword>
<dbReference type="PANTHER" id="PTHR12788:SF8">
    <property type="entry name" value="PROTEIN-TYROSINE SULFOTRANSFERASE"/>
    <property type="match status" value="1"/>
</dbReference>
<dbReference type="EC" id="2.8.2.20" evidence="2 5"/>
<evidence type="ECO:0000256" key="1">
    <source>
        <dbReference type="ARBA" id="ARBA00009988"/>
    </source>
</evidence>
<keyword evidence="6" id="KW-1133">Transmembrane helix</keyword>
<evidence type="ECO:0000256" key="6">
    <source>
        <dbReference type="SAM" id="Phobius"/>
    </source>
</evidence>
<dbReference type="Proteomes" id="UP001163046">
    <property type="component" value="Unassembled WGS sequence"/>
</dbReference>
<protein>
    <recommendedName>
        <fullName evidence="2 5">Protein-tyrosine sulfotransferase</fullName>
        <ecNumber evidence="2 5">2.8.2.20</ecNumber>
    </recommendedName>
</protein>
<dbReference type="EMBL" id="MU827783">
    <property type="protein sequence ID" value="KAJ7335990.1"/>
    <property type="molecule type" value="Genomic_DNA"/>
</dbReference>
<evidence type="ECO:0000256" key="3">
    <source>
        <dbReference type="ARBA" id="ARBA00022679"/>
    </source>
</evidence>
<comment type="function">
    <text evidence="5">Catalyzes the O-sulfation of tyrosine residues within acidic motifs of polypeptides, using 3'-phosphoadenylyl sulfate (PAPS) as cosubstrate.</text>
</comment>
<proteinExistence type="inferred from homology"/>
<comment type="similarity">
    <text evidence="1 5">Belongs to the protein sulfotransferase family.</text>
</comment>
<dbReference type="PANTHER" id="PTHR12788">
    <property type="entry name" value="PROTEIN-TYROSINE SULFOTRANSFERASE 2"/>
    <property type="match status" value="1"/>
</dbReference>
<comment type="catalytic activity">
    <reaction evidence="4 5">
        <text>L-tyrosyl-[protein] + 3'-phosphoadenylyl sulfate = O-sulfo-L-tyrosine-[protein] + adenosine 3',5'-bisphosphate + H(+)</text>
        <dbReference type="Rhea" id="RHEA:16801"/>
        <dbReference type="Rhea" id="RHEA-COMP:10136"/>
        <dbReference type="Rhea" id="RHEA-COMP:11688"/>
        <dbReference type="ChEBI" id="CHEBI:15378"/>
        <dbReference type="ChEBI" id="CHEBI:46858"/>
        <dbReference type="ChEBI" id="CHEBI:58339"/>
        <dbReference type="ChEBI" id="CHEBI:58343"/>
        <dbReference type="ChEBI" id="CHEBI:65286"/>
        <dbReference type="EC" id="2.8.2.20"/>
    </reaction>
</comment>
<keyword evidence="3 5" id="KW-0808">Transferase</keyword>
<feature type="transmembrane region" description="Helical" evidence="6">
    <location>
        <begin position="12"/>
        <end position="31"/>
    </location>
</feature>